<dbReference type="SMART" id="SM00228">
    <property type="entry name" value="PDZ"/>
    <property type="match status" value="1"/>
</dbReference>
<dbReference type="SUPFAM" id="SSF50156">
    <property type="entry name" value="PDZ domain-like"/>
    <property type="match status" value="1"/>
</dbReference>
<dbReference type="GO" id="GO:0005737">
    <property type="term" value="C:cytoplasm"/>
    <property type="evidence" value="ECO:0007669"/>
    <property type="project" value="TreeGrafter"/>
</dbReference>
<protein>
    <recommendedName>
        <fullName evidence="1">26S proteasome non-ATPase regulatory subunit 9</fullName>
    </recommendedName>
    <alternativeName>
        <fullName evidence="3">26S proteasome regulatory subunit p27</fullName>
    </alternativeName>
</protein>
<reference evidence="6" key="2">
    <citation type="submission" date="2025-08" db="UniProtKB">
        <authorList>
            <consortium name="RefSeq"/>
        </authorList>
    </citation>
    <scope>IDENTIFICATION</scope>
</reference>
<dbReference type="PANTHER" id="PTHR12651:SF1">
    <property type="entry name" value="26S PROTEASOME NON-ATPASE REGULATORY SUBUNIT 9"/>
    <property type="match status" value="1"/>
</dbReference>
<evidence type="ECO:0000313" key="6">
    <source>
        <dbReference type="RefSeq" id="XP_023937207.2"/>
    </source>
</evidence>
<gene>
    <name evidence="6" type="primary">LOC112045308</name>
</gene>
<dbReference type="OrthoDB" id="72325at2759"/>
<dbReference type="GO" id="GO:0070682">
    <property type="term" value="P:proteasome regulatory particle assembly"/>
    <property type="evidence" value="ECO:0007669"/>
    <property type="project" value="InterPro"/>
</dbReference>
<organism evidence="5 6">
    <name type="scientific">Bicyclus anynana</name>
    <name type="common">Squinting bush brown butterfly</name>
    <dbReference type="NCBI Taxonomy" id="110368"/>
    <lineage>
        <taxon>Eukaryota</taxon>
        <taxon>Metazoa</taxon>
        <taxon>Ecdysozoa</taxon>
        <taxon>Arthropoda</taxon>
        <taxon>Hexapoda</taxon>
        <taxon>Insecta</taxon>
        <taxon>Pterygota</taxon>
        <taxon>Neoptera</taxon>
        <taxon>Endopterygota</taxon>
        <taxon>Lepidoptera</taxon>
        <taxon>Glossata</taxon>
        <taxon>Ditrysia</taxon>
        <taxon>Papilionoidea</taxon>
        <taxon>Nymphalidae</taxon>
        <taxon>Satyrinae</taxon>
        <taxon>Satyrini</taxon>
        <taxon>Mycalesina</taxon>
        <taxon>Bicyclus</taxon>
    </lineage>
</organism>
<evidence type="ECO:0000256" key="3">
    <source>
        <dbReference type="ARBA" id="ARBA00030007"/>
    </source>
</evidence>
<dbReference type="GO" id="GO:0005634">
    <property type="term" value="C:nucleus"/>
    <property type="evidence" value="ECO:0007669"/>
    <property type="project" value="TreeGrafter"/>
</dbReference>
<evidence type="ECO:0000256" key="1">
    <source>
        <dbReference type="ARBA" id="ARBA00014937"/>
    </source>
</evidence>
<sequence>MVNLNMDGPARDQVMKLIQEKDRIENEIREQNLVLEENNIGMQDPLVDGDGYPRNDIDVYKVRHARHLIICLQNDHKNIMKQIERGLGEVHSQFRANGEGTSSNGQSHSQHINGYAEVTHNVSDARPNANDQGFAVIAFVLLGSPADTAGLHENDELLEFGTINATNFTDLNQVNNLVQHSVGQPIQLRVRRGSVVLSLTITPRVWTRPGLLGCRIEKKS</sequence>
<evidence type="ECO:0000256" key="2">
    <source>
        <dbReference type="ARBA" id="ARBA00023186"/>
    </source>
</evidence>
<dbReference type="InterPro" id="IPR040815">
    <property type="entry name" value="Nas2_N"/>
</dbReference>
<keyword evidence="2" id="KW-0143">Chaperone</keyword>
<dbReference type="Gene3D" id="2.30.42.10">
    <property type="match status" value="1"/>
</dbReference>
<dbReference type="Proteomes" id="UP001652582">
    <property type="component" value="Chromosome 2"/>
</dbReference>
<proteinExistence type="predicted"/>
<dbReference type="InterPro" id="IPR035269">
    <property type="entry name" value="PSMD9"/>
</dbReference>
<dbReference type="Pfam" id="PF13180">
    <property type="entry name" value="PDZ_2"/>
    <property type="match status" value="1"/>
</dbReference>
<evidence type="ECO:0000259" key="4">
    <source>
        <dbReference type="SMART" id="SM00228"/>
    </source>
</evidence>
<dbReference type="PANTHER" id="PTHR12651">
    <property type="entry name" value="26S PROTEASOME NON-ATPASE REGULATORY SUBUNIT 9"/>
    <property type="match status" value="1"/>
</dbReference>
<reference evidence="5" key="1">
    <citation type="submission" date="2025-05" db="UniProtKB">
        <authorList>
            <consortium name="RefSeq"/>
        </authorList>
    </citation>
    <scope>NUCLEOTIDE SEQUENCE [LARGE SCALE GENOMIC DNA]</scope>
</reference>
<keyword evidence="6" id="KW-0647">Proteasome</keyword>
<evidence type="ECO:0000313" key="5">
    <source>
        <dbReference type="Proteomes" id="UP001652582"/>
    </source>
</evidence>
<dbReference type="Pfam" id="PF18265">
    <property type="entry name" value="Nas2_N"/>
    <property type="match status" value="1"/>
</dbReference>
<dbReference type="InterPro" id="IPR001478">
    <property type="entry name" value="PDZ"/>
</dbReference>
<dbReference type="KEGG" id="bany:112045308"/>
<keyword evidence="5" id="KW-1185">Reference proteome</keyword>
<feature type="domain" description="PDZ" evidence="4">
    <location>
        <begin position="97"/>
        <end position="194"/>
    </location>
</feature>
<dbReference type="InterPro" id="IPR036034">
    <property type="entry name" value="PDZ_sf"/>
</dbReference>
<dbReference type="GO" id="GO:0000502">
    <property type="term" value="C:proteasome complex"/>
    <property type="evidence" value="ECO:0007669"/>
    <property type="project" value="UniProtKB-KW"/>
</dbReference>
<dbReference type="Gene3D" id="6.10.140.1710">
    <property type="match status" value="1"/>
</dbReference>
<accession>A0A6J1MW83</accession>
<dbReference type="RefSeq" id="XP_023937207.2">
    <property type="nucleotide sequence ID" value="XM_024081439.2"/>
</dbReference>
<name>A0A6J1MW83_BICAN</name>
<dbReference type="GeneID" id="112045308"/>
<dbReference type="AlphaFoldDB" id="A0A6J1MW83"/>